<reference evidence="1 2" key="1">
    <citation type="journal article" date="2015" name="Genome Announc.">
        <title>Draft Genome Sequence and Gene Annotation of the Entomopathogenic Fungus Verticillium hemipterigenum.</title>
        <authorList>
            <person name="Horn F."/>
            <person name="Habel A."/>
            <person name="Scharf D.H."/>
            <person name="Dworschak J."/>
            <person name="Brakhage A.A."/>
            <person name="Guthke R."/>
            <person name="Hertweck C."/>
            <person name="Linde J."/>
        </authorList>
    </citation>
    <scope>NUCLEOTIDE SEQUENCE [LARGE SCALE GENOMIC DNA]</scope>
</reference>
<dbReference type="EMBL" id="CDHN01000001">
    <property type="protein sequence ID" value="CEJ83154.1"/>
    <property type="molecule type" value="Genomic_DNA"/>
</dbReference>
<evidence type="ECO:0000313" key="2">
    <source>
        <dbReference type="Proteomes" id="UP000039046"/>
    </source>
</evidence>
<accession>A0A0A1TCS6</accession>
<keyword evidence="2" id="KW-1185">Reference proteome</keyword>
<sequence length="391" mass="44401">MLSSIATLPPKAIQESVKGLLKDVLEDQFRIPRSQIRVERLRSSSNSHLFAITLNLVHPFTKPAVAREGNLMPFSRPIPVGTTQLVFRVPKSEASYAIKHMIAGYAVARDALKDKKHLVPEVYAWRDSPTNRWVLERHMGGSTVTVEELATDEDRIRPLLHQLADVAKRFQEYELPVGLRKFGGVTFDSNNILAAAPLVHGGPFETHQQFIKAKCRWRLDVSEKVRRIKGWRHSPELRKRIDLFLDEGIDKVLDQLPNCKPILVHSSLTKLVIVDGNTLLGILGFDHVFLSSPISQHMAFFTNTYENSRDTGRKLHNETFSNLWNDALGDIGMTKPQDIEGAELLGHVWLFVRHICPEDLGDGQWLEEHEAKALRDKAEARLDAHLSRWGY</sequence>
<organism evidence="1 2">
    <name type="scientific">[Torrubiella] hemipterigena</name>
    <dbReference type="NCBI Taxonomy" id="1531966"/>
    <lineage>
        <taxon>Eukaryota</taxon>
        <taxon>Fungi</taxon>
        <taxon>Dikarya</taxon>
        <taxon>Ascomycota</taxon>
        <taxon>Pezizomycotina</taxon>
        <taxon>Sordariomycetes</taxon>
        <taxon>Hypocreomycetidae</taxon>
        <taxon>Hypocreales</taxon>
        <taxon>Clavicipitaceae</taxon>
        <taxon>Clavicipitaceae incertae sedis</taxon>
        <taxon>'Torrubiella' clade</taxon>
    </lineage>
</organism>
<gene>
    <name evidence="1" type="ORF">VHEMI03176</name>
</gene>
<dbReference type="AlphaFoldDB" id="A0A0A1TCS6"/>
<evidence type="ECO:0000313" key="1">
    <source>
        <dbReference type="EMBL" id="CEJ83154.1"/>
    </source>
</evidence>
<dbReference type="Proteomes" id="UP000039046">
    <property type="component" value="Unassembled WGS sequence"/>
</dbReference>
<proteinExistence type="predicted"/>
<dbReference type="HOGENOM" id="CLU_046553_1_0_1"/>
<evidence type="ECO:0008006" key="3">
    <source>
        <dbReference type="Google" id="ProtNLM"/>
    </source>
</evidence>
<dbReference type="OrthoDB" id="2831558at2759"/>
<protein>
    <recommendedName>
        <fullName evidence="3">Aminoglycoside phosphotransferase domain-containing protein</fullName>
    </recommendedName>
</protein>
<name>A0A0A1TCS6_9HYPO</name>